<dbReference type="Gene3D" id="3.30.2320.10">
    <property type="entry name" value="hypothetical protein PF0899 domain"/>
    <property type="match status" value="1"/>
</dbReference>
<feature type="domain" description="Phage capsid-like C-terminal" evidence="2">
    <location>
        <begin position="118"/>
        <end position="403"/>
    </location>
</feature>
<evidence type="ECO:0000259" key="2">
    <source>
        <dbReference type="Pfam" id="PF05065"/>
    </source>
</evidence>
<protein>
    <submittedName>
        <fullName evidence="3">Phage major capsid protein</fullName>
    </submittedName>
</protein>
<dbReference type="Gene3D" id="3.30.2400.10">
    <property type="entry name" value="Major capsid protein gp5"/>
    <property type="match status" value="1"/>
</dbReference>
<comment type="caution">
    <text evidence="3">The sequence shown here is derived from an EMBL/GenBank/DDBJ whole genome shotgun (WGS) entry which is preliminary data.</text>
</comment>
<keyword evidence="4" id="KW-1185">Reference proteome</keyword>
<dbReference type="InterPro" id="IPR054612">
    <property type="entry name" value="Phage_capsid-like_C"/>
</dbReference>
<evidence type="ECO:0000256" key="1">
    <source>
        <dbReference type="ARBA" id="ARBA00004328"/>
    </source>
</evidence>
<gene>
    <name evidence="3" type="ORF">ML536_05255</name>
</gene>
<dbReference type="Pfam" id="PF05065">
    <property type="entry name" value="Phage_capsid"/>
    <property type="match status" value="1"/>
</dbReference>
<dbReference type="InterPro" id="IPR024455">
    <property type="entry name" value="Phage_capsid"/>
</dbReference>
<evidence type="ECO:0000313" key="3">
    <source>
        <dbReference type="EMBL" id="MCI0126229.1"/>
    </source>
</evidence>
<dbReference type="RefSeq" id="WP_281735191.1">
    <property type="nucleotide sequence ID" value="NZ_JAKETQ010000001.1"/>
</dbReference>
<dbReference type="SUPFAM" id="SSF56563">
    <property type="entry name" value="Major capsid protein gp5"/>
    <property type="match status" value="1"/>
</dbReference>
<dbReference type="AlphaFoldDB" id="A0AA41QKE0"/>
<evidence type="ECO:0000313" key="4">
    <source>
        <dbReference type="Proteomes" id="UP001156140"/>
    </source>
</evidence>
<comment type="subcellular location">
    <subcellularLocation>
        <location evidence="1">Virion</location>
    </subcellularLocation>
</comment>
<dbReference type="Proteomes" id="UP001156140">
    <property type="component" value="Unassembled WGS sequence"/>
</dbReference>
<accession>A0AA41QKE0</accession>
<reference evidence="3" key="1">
    <citation type="submission" date="2022-03" db="EMBL/GenBank/DDBJ databases">
        <title>The complete genome sequence of a Methyloterrigena soli.</title>
        <authorList>
            <person name="Zi Z."/>
        </authorList>
    </citation>
    <scope>NUCLEOTIDE SEQUENCE</scope>
    <source>
        <strain evidence="3">M48</strain>
    </source>
</reference>
<organism evidence="3 4">
    <name type="scientific">Paradevosia shaoguanensis</name>
    <dbReference type="NCBI Taxonomy" id="1335043"/>
    <lineage>
        <taxon>Bacteria</taxon>
        <taxon>Pseudomonadati</taxon>
        <taxon>Pseudomonadota</taxon>
        <taxon>Alphaproteobacteria</taxon>
        <taxon>Hyphomicrobiales</taxon>
        <taxon>Devosiaceae</taxon>
        <taxon>Paradevosia</taxon>
    </lineage>
</organism>
<dbReference type="EMBL" id="JALAZD010000001">
    <property type="protein sequence ID" value="MCI0126229.1"/>
    <property type="molecule type" value="Genomic_DNA"/>
</dbReference>
<name>A0AA41QKE0_9HYPH</name>
<sequence>MTETVTDGLEIKAGAGSDNTALFQLMNAFETFRQDNDARLERLEKRGATDPLTEEKLERINAALDGYKAAMDRVALDRARPALEGGRSEAGDEYKEAFSAYVKRGEEKSLSIGTNSDGGYVVPGETEAEITRRLTEISPIRSIAGVRQVSSAVYKRPISISGPATGWVGEKDARPQTASQTIDAISYPAMELYAMPAATASFLDDAAVDVGQWIADEVNAAFAEQETAAFINGDGDKKPTGFLHSTLVAESSWAWGKLGYLATGVSGDFPSADQSDVLIDLVYALKAGYRQNASWVMNRRTQGAIRKLKDTEGNYLWQPATAPGANATLLGFNLVEAEDMPNIGAGTTPIAFGDFRRGYLIVDRQGVNVLRDPFSAKPYVLFYTTKRVGGGVADYDAIKLLKFAAS</sequence>
<proteinExistence type="predicted"/>
<dbReference type="NCBIfam" id="TIGR01554">
    <property type="entry name" value="major_cap_HK97"/>
    <property type="match status" value="1"/>
</dbReference>